<keyword evidence="5" id="KW-0445">Lipid transport</keyword>
<feature type="transmembrane region" description="Helical" evidence="9">
    <location>
        <begin position="45"/>
        <end position="65"/>
    </location>
</feature>
<dbReference type="PANTHER" id="PTHR13466:SF0">
    <property type="entry name" value="SMP-LTD DOMAIN-CONTAINING PROTEIN"/>
    <property type="match status" value="1"/>
</dbReference>
<evidence type="ECO:0000256" key="8">
    <source>
        <dbReference type="HAMAP-Rule" id="MF_03103"/>
    </source>
</evidence>
<keyword evidence="3 8" id="KW-0256">Endoplasmic reticulum</keyword>
<feature type="topological domain" description="Lumenal" evidence="8">
    <location>
        <begin position="1"/>
        <end position="44"/>
    </location>
</feature>
<keyword evidence="1" id="KW-0813">Transport</keyword>
<evidence type="ECO:0000313" key="11">
    <source>
        <dbReference type="EMBL" id="GJJ78568.1"/>
    </source>
</evidence>
<evidence type="ECO:0000256" key="1">
    <source>
        <dbReference type="ARBA" id="ARBA00022448"/>
    </source>
</evidence>
<evidence type="ECO:0000256" key="6">
    <source>
        <dbReference type="ARBA" id="ARBA00023121"/>
    </source>
</evidence>
<dbReference type="CDD" id="cd21671">
    <property type="entry name" value="SMP_Mmm1"/>
    <property type="match status" value="1"/>
</dbReference>
<dbReference type="InterPro" id="IPR031468">
    <property type="entry name" value="SMP_LBD"/>
</dbReference>
<name>A0A9P3HL92_9FUNG</name>
<protein>
    <recommendedName>
        <fullName evidence="8">Maintenance of mitochondrial morphology protein 1</fullName>
    </recommendedName>
</protein>
<keyword evidence="6" id="KW-0446">Lipid-binding</keyword>
<comment type="subcellular location">
    <subcellularLocation>
        <location evidence="8">Endoplasmic reticulum membrane</location>
        <topology evidence="8">Single-pass type I membrane protein</topology>
    </subcellularLocation>
    <text evidence="8">The ERMES/MDM complex localizes to a few discrete foci (around 10 per single cell), that represent mitochondria-endoplasmic reticulum junctions. These foci are often found next to mtDNA nucleoids.</text>
</comment>
<evidence type="ECO:0000313" key="12">
    <source>
        <dbReference type="Proteomes" id="UP000827284"/>
    </source>
</evidence>
<comment type="similarity">
    <text evidence="8">Belongs to the MMM1 family.</text>
</comment>
<evidence type="ECO:0000256" key="4">
    <source>
        <dbReference type="ARBA" id="ARBA00022989"/>
    </source>
</evidence>
<dbReference type="GO" id="GO:0045040">
    <property type="term" value="P:protein insertion into mitochondrial outer membrane"/>
    <property type="evidence" value="ECO:0007669"/>
    <property type="project" value="UniProtKB-UniRule"/>
</dbReference>
<evidence type="ECO:0000256" key="5">
    <source>
        <dbReference type="ARBA" id="ARBA00023055"/>
    </source>
</evidence>
<keyword evidence="12" id="KW-1185">Reference proteome</keyword>
<evidence type="ECO:0000259" key="10">
    <source>
        <dbReference type="PROSITE" id="PS51847"/>
    </source>
</evidence>
<dbReference type="PROSITE" id="PS51847">
    <property type="entry name" value="SMP"/>
    <property type="match status" value="1"/>
</dbReference>
<reference evidence="11" key="2">
    <citation type="journal article" date="2022" name="Microbiol. Resour. Announc.">
        <title>Whole-Genome Sequence of Entomortierella parvispora E1425, a Mucoromycotan Fungus Associated with Burkholderiaceae-Related Endosymbiotic Bacteria.</title>
        <authorList>
            <person name="Herlambang A."/>
            <person name="Guo Y."/>
            <person name="Takashima Y."/>
            <person name="Narisawa K."/>
            <person name="Ohta H."/>
            <person name="Nishizawa T."/>
        </authorList>
    </citation>
    <scope>NUCLEOTIDE SEQUENCE</scope>
    <source>
        <strain evidence="11">E1425</strain>
    </source>
</reference>
<gene>
    <name evidence="8" type="primary">MMM1</name>
    <name evidence="11" type="ORF">EMPS_10927</name>
</gene>
<dbReference type="EMBL" id="BQFW01000015">
    <property type="protein sequence ID" value="GJJ78568.1"/>
    <property type="molecule type" value="Genomic_DNA"/>
</dbReference>
<evidence type="ECO:0000256" key="2">
    <source>
        <dbReference type="ARBA" id="ARBA00022692"/>
    </source>
</evidence>
<dbReference type="AlphaFoldDB" id="A0A9P3HL92"/>
<comment type="subunit">
    <text evidence="8">Homodimer. Component of the ER-mitochondria encounter structure (ERMES) or MDM complex, composed of MMM1, MDM10, MDM12 and MDM34. A MMM1 homodimer associates with one molecule of MDM12 on each side in a pairwise head-to-tail manner, and the SMP-LTD domains of MMM1 and MDM12 generate a continuous hydrophobic tunnel for phospholipid trafficking.</text>
</comment>
<evidence type="ECO:0000256" key="3">
    <source>
        <dbReference type="ARBA" id="ARBA00022824"/>
    </source>
</evidence>
<keyword evidence="2 8" id="KW-0812">Transmembrane</keyword>
<comment type="caution">
    <text evidence="11">The sequence shown here is derived from an EMBL/GenBank/DDBJ whole genome shotgun (WGS) entry which is preliminary data.</text>
</comment>
<dbReference type="GO" id="GO:1990456">
    <property type="term" value="P:mitochondrion-endoplasmic reticulum membrane tethering"/>
    <property type="evidence" value="ECO:0007669"/>
    <property type="project" value="TreeGrafter"/>
</dbReference>
<dbReference type="OrthoDB" id="5599157at2759"/>
<dbReference type="GO" id="GO:0008289">
    <property type="term" value="F:lipid binding"/>
    <property type="evidence" value="ECO:0007669"/>
    <property type="project" value="UniProtKB-KW"/>
</dbReference>
<evidence type="ECO:0000256" key="7">
    <source>
        <dbReference type="ARBA" id="ARBA00023136"/>
    </source>
</evidence>
<proteinExistence type="inferred from homology"/>
<reference evidence="11" key="1">
    <citation type="submission" date="2021-11" db="EMBL/GenBank/DDBJ databases">
        <authorList>
            <person name="Herlambang A."/>
            <person name="Guo Y."/>
            <person name="Takashima Y."/>
            <person name="Nishizawa T."/>
        </authorList>
    </citation>
    <scope>NUCLEOTIDE SEQUENCE</scope>
    <source>
        <strain evidence="11">E1425</strain>
    </source>
</reference>
<accession>A0A9P3HL92</accession>
<dbReference type="Pfam" id="PF10296">
    <property type="entry name" value="MMM1"/>
    <property type="match status" value="2"/>
</dbReference>
<dbReference type="InterPro" id="IPR019411">
    <property type="entry name" value="MMM1_dom"/>
</dbReference>
<sequence>MANHLDILAPEGREYLIEIAKHIDHAQQHHHYQSSSSGMSFTTGLLLGQLSVVLLVIVCFKYLLLEDVRYGRKPRSFANRGIAIPAPPTKPSLPSTTTILNKTVYDVYDHTPESLDWMSVLLAQAIAQYRDDSKVNNRLIKALAEALNGGVRPDWVGHIRVTELNLGEDFPVLSRARIRPADQPAGTVRAEIDIDFNDQIMLGIETSVLINWPRPRIAALPVSLVLSVTKFQATITMQFNTIDGQQHISISTLPDFDLEFEVQSLLGARTKLEDVPKVTDLITSKLRGFFVDKCVYPNGRDIAMPTFWAKRDIYAKSQTNGGN</sequence>
<dbReference type="InterPro" id="IPR027537">
    <property type="entry name" value="Mmm1"/>
</dbReference>
<organism evidence="11 12">
    <name type="scientific">Entomortierella parvispora</name>
    <dbReference type="NCBI Taxonomy" id="205924"/>
    <lineage>
        <taxon>Eukaryota</taxon>
        <taxon>Fungi</taxon>
        <taxon>Fungi incertae sedis</taxon>
        <taxon>Mucoromycota</taxon>
        <taxon>Mortierellomycotina</taxon>
        <taxon>Mortierellomycetes</taxon>
        <taxon>Mortierellales</taxon>
        <taxon>Mortierellaceae</taxon>
        <taxon>Entomortierella</taxon>
    </lineage>
</organism>
<dbReference type="Proteomes" id="UP000827284">
    <property type="component" value="Unassembled WGS sequence"/>
</dbReference>
<dbReference type="PANTHER" id="PTHR13466">
    <property type="entry name" value="TEX2 PROTEIN-RELATED"/>
    <property type="match status" value="1"/>
</dbReference>
<comment type="function">
    <text evidence="8">Component of the ERMES/MDM complex, which serves as a molecular tether to connect the endoplasmic reticulum (ER) and mitochondria. Components of this complex are involved in the control of mitochondrial shape and protein biogenesis, and function in nonvesicular lipid trafficking between the ER and mitochondria. The MDM12-MMM1 subcomplex functions in the major beta-barrel assembly pathway that is responsible for biogenesis of all outer membrane beta-barrel proteins, and acts in a late step after the SAM complex. The MDM10-MDM12-MMM1 subcomplex further acts in the TOM40-specific pathway after the action of the MDM12-MMM1 complex. Essential for establishing and maintaining the structure of mitochondria and maintenance of mtDNA nucleoids.</text>
</comment>
<keyword evidence="4 8" id="KW-1133">Transmembrane helix</keyword>
<feature type="topological domain" description="Cytoplasmic" evidence="8">
    <location>
        <begin position="66"/>
        <end position="323"/>
    </location>
</feature>
<evidence type="ECO:0000256" key="9">
    <source>
        <dbReference type="SAM" id="Phobius"/>
    </source>
</evidence>
<feature type="domain" description="SMP-LTD" evidence="10">
    <location>
        <begin position="111"/>
        <end position="305"/>
    </location>
</feature>
<dbReference type="GO" id="GO:0015914">
    <property type="term" value="P:phospholipid transport"/>
    <property type="evidence" value="ECO:0007669"/>
    <property type="project" value="TreeGrafter"/>
</dbReference>
<dbReference type="GO" id="GO:0032865">
    <property type="term" value="C:ERMES complex"/>
    <property type="evidence" value="ECO:0007669"/>
    <property type="project" value="UniProtKB-UniRule"/>
</dbReference>
<dbReference type="GO" id="GO:0005789">
    <property type="term" value="C:endoplasmic reticulum membrane"/>
    <property type="evidence" value="ECO:0007669"/>
    <property type="project" value="UniProtKB-SubCell"/>
</dbReference>
<keyword evidence="7 8" id="KW-0472">Membrane</keyword>
<dbReference type="HAMAP" id="MF_03103">
    <property type="entry name" value="Mmm1"/>
    <property type="match status" value="1"/>
</dbReference>